<evidence type="ECO:0000313" key="11">
    <source>
        <dbReference type="EMBL" id="CAK8992641.1"/>
    </source>
</evidence>
<keyword evidence="3" id="KW-0813">Transport</keyword>
<evidence type="ECO:0000256" key="9">
    <source>
        <dbReference type="ARBA" id="ARBA00026227"/>
    </source>
</evidence>
<sequence>QDRYATAMVKLAKAEKELSNFKKDASTKGFRLEVKKLINTRVGQISATWSRIQECTLALRSLLSKHEDPGIQKTFVEHAVASRFADDAEVSVRSQPRAAWSIAEVGCRVFGKHPAVQELFIGLICRECPYVRADFSAQGQQDVASIKRQQEAFTEMVDRMVSYHRLWVAVFTTQGELGVIWNWMARTLNHSPSTAAVALIHATLDMVGADAQVRYKKQFDKLIHYIDERYLAHVVALQSQVKGEEADRLRASHNRLSRWVQDFKLNGRAFPPEGRQIRAHQESELNPNI</sequence>
<keyword evidence="12" id="KW-1185">Reference proteome</keyword>
<evidence type="ECO:0000256" key="7">
    <source>
        <dbReference type="ARBA" id="ARBA00023132"/>
    </source>
</evidence>
<evidence type="ECO:0000256" key="4">
    <source>
        <dbReference type="ARBA" id="ARBA00022816"/>
    </source>
</evidence>
<dbReference type="InterPro" id="IPR012476">
    <property type="entry name" value="GLE1"/>
</dbReference>
<keyword evidence="7" id="KW-0906">Nuclear pore complex</keyword>
<dbReference type="Gene3D" id="1.25.40.510">
    <property type="entry name" value="GLE1-like"/>
    <property type="match status" value="1"/>
</dbReference>
<evidence type="ECO:0000256" key="1">
    <source>
        <dbReference type="ARBA" id="ARBA00004567"/>
    </source>
</evidence>
<evidence type="ECO:0000256" key="3">
    <source>
        <dbReference type="ARBA" id="ARBA00022448"/>
    </source>
</evidence>
<accession>A0ABP0HR11</accession>
<evidence type="ECO:0000256" key="2">
    <source>
        <dbReference type="ARBA" id="ARBA00011056"/>
    </source>
</evidence>
<keyword evidence="4" id="KW-0509">mRNA transport</keyword>
<dbReference type="Pfam" id="PF07817">
    <property type="entry name" value="GLE1"/>
    <property type="match status" value="1"/>
</dbReference>
<keyword evidence="8" id="KW-0539">Nucleus</keyword>
<dbReference type="PANTHER" id="PTHR12960:SF0">
    <property type="entry name" value="MRNA EXPORT FACTOR GLE1"/>
    <property type="match status" value="1"/>
</dbReference>
<dbReference type="PANTHER" id="PTHR12960">
    <property type="entry name" value="GLE-1-RELATED"/>
    <property type="match status" value="1"/>
</dbReference>
<evidence type="ECO:0000256" key="10">
    <source>
        <dbReference type="ARBA" id="ARBA00029983"/>
    </source>
</evidence>
<evidence type="ECO:0000256" key="6">
    <source>
        <dbReference type="ARBA" id="ARBA00023010"/>
    </source>
</evidence>
<evidence type="ECO:0000256" key="5">
    <source>
        <dbReference type="ARBA" id="ARBA00022927"/>
    </source>
</evidence>
<feature type="non-terminal residue" evidence="11">
    <location>
        <position position="1"/>
    </location>
</feature>
<reference evidence="11 12" key="1">
    <citation type="submission" date="2024-02" db="EMBL/GenBank/DDBJ databases">
        <authorList>
            <person name="Chen Y."/>
            <person name="Shah S."/>
            <person name="Dougan E. K."/>
            <person name="Thang M."/>
            <person name="Chan C."/>
        </authorList>
    </citation>
    <scope>NUCLEOTIDE SEQUENCE [LARGE SCALE GENOMIC DNA]</scope>
</reference>
<comment type="caution">
    <text evidence="11">The sequence shown here is derived from an EMBL/GenBank/DDBJ whole genome shotgun (WGS) entry which is preliminary data.</text>
</comment>
<name>A0ABP0HR11_9DINO</name>
<evidence type="ECO:0000313" key="12">
    <source>
        <dbReference type="Proteomes" id="UP001642464"/>
    </source>
</evidence>
<comment type="similarity">
    <text evidence="2">Belongs to the GLE1 family.</text>
</comment>
<dbReference type="InterPro" id="IPR038506">
    <property type="entry name" value="GLE1-like_sf"/>
</dbReference>
<evidence type="ECO:0000256" key="8">
    <source>
        <dbReference type="ARBA" id="ARBA00023242"/>
    </source>
</evidence>
<organism evidence="11 12">
    <name type="scientific">Durusdinium trenchii</name>
    <dbReference type="NCBI Taxonomy" id="1381693"/>
    <lineage>
        <taxon>Eukaryota</taxon>
        <taxon>Sar</taxon>
        <taxon>Alveolata</taxon>
        <taxon>Dinophyceae</taxon>
        <taxon>Suessiales</taxon>
        <taxon>Symbiodiniaceae</taxon>
        <taxon>Durusdinium</taxon>
    </lineage>
</organism>
<keyword evidence="6" id="KW-0811">Translocation</keyword>
<dbReference type="EMBL" id="CAXAMM010001592">
    <property type="protein sequence ID" value="CAK8992641.1"/>
    <property type="molecule type" value="Genomic_DNA"/>
</dbReference>
<keyword evidence="5" id="KW-0653">Protein transport</keyword>
<protein>
    <recommendedName>
        <fullName evidence="9">mRNA export factor GLE1</fullName>
    </recommendedName>
    <alternativeName>
        <fullName evidence="10">Nucleoporin GLE1</fullName>
    </alternativeName>
</protein>
<comment type="subcellular location">
    <subcellularLocation>
        <location evidence="1">Nucleus</location>
        <location evidence="1">Nuclear pore complex</location>
    </subcellularLocation>
</comment>
<proteinExistence type="inferred from homology"/>
<gene>
    <name evidence="11" type="ORF">SCF082_LOCUS3171</name>
</gene>
<dbReference type="Proteomes" id="UP001642464">
    <property type="component" value="Unassembled WGS sequence"/>
</dbReference>